<dbReference type="Proteomes" id="UP000053660">
    <property type="component" value="Unassembled WGS sequence"/>
</dbReference>
<evidence type="ECO:0000256" key="1">
    <source>
        <dbReference type="ARBA" id="ARBA00000077"/>
    </source>
</evidence>
<dbReference type="InterPro" id="IPR036397">
    <property type="entry name" value="RNaseH_sf"/>
</dbReference>
<sequence>LSLASPKTTVQQKYTFVKVYTDGSCIDNRASGFGIYFGPNHELNSSQKLPPPTYFLRSERIIGPIHNSSLAEILGAQTALRSLRNWKDYKNEPVILRTDFLPLVQAMSKGCSSDGRFGEEMNKVRSLATSFPNGVQFQHVYAHDGDPGNEQADALARMATAEAQRARSASPSTQFLPDGYRRRRPLSRSRNGTARSRSRSRSWSKSDAVISG</sequence>
<dbReference type="PROSITE" id="PS50879">
    <property type="entry name" value="RNASE_H_1"/>
    <property type="match status" value="1"/>
</dbReference>
<evidence type="ECO:0000256" key="4">
    <source>
        <dbReference type="ARBA" id="ARBA00022722"/>
    </source>
</evidence>
<dbReference type="OrthoDB" id="407198at2759"/>
<dbReference type="Gene3D" id="3.30.420.10">
    <property type="entry name" value="Ribonuclease H-like superfamily/Ribonuclease H"/>
    <property type="match status" value="1"/>
</dbReference>
<comment type="similarity">
    <text evidence="2">Belongs to the RNase H family.</text>
</comment>
<evidence type="ECO:0000313" key="11">
    <source>
        <dbReference type="Proteomes" id="UP000053660"/>
    </source>
</evidence>
<protein>
    <recommendedName>
        <fullName evidence="3">ribonuclease H</fullName>
        <ecNumber evidence="3">3.1.26.4</ecNumber>
    </recommendedName>
</protein>
<dbReference type="EMBL" id="KN550767">
    <property type="protein sequence ID" value="KHJ93452.1"/>
    <property type="molecule type" value="Genomic_DNA"/>
</dbReference>
<dbReference type="GO" id="GO:0004523">
    <property type="term" value="F:RNA-DNA hybrid ribonuclease activity"/>
    <property type="evidence" value="ECO:0007669"/>
    <property type="project" value="UniProtKB-EC"/>
</dbReference>
<feature type="region of interest" description="Disordered" evidence="8">
    <location>
        <begin position="163"/>
        <end position="212"/>
    </location>
</feature>
<keyword evidence="4" id="KW-0540">Nuclease</keyword>
<dbReference type="AlphaFoldDB" id="A0A0B1TC80"/>
<evidence type="ECO:0000256" key="6">
    <source>
        <dbReference type="ARBA" id="ARBA00022759"/>
    </source>
</evidence>
<dbReference type="EC" id="3.1.26.4" evidence="3"/>
<dbReference type="PANTHER" id="PTHR10642">
    <property type="entry name" value="RIBONUCLEASE H1"/>
    <property type="match status" value="1"/>
</dbReference>
<gene>
    <name evidence="10" type="ORF">OESDEN_06642</name>
</gene>
<dbReference type="InterPro" id="IPR012337">
    <property type="entry name" value="RNaseH-like_sf"/>
</dbReference>
<dbReference type="GO" id="GO:0046872">
    <property type="term" value="F:metal ion binding"/>
    <property type="evidence" value="ECO:0007669"/>
    <property type="project" value="UniProtKB-KW"/>
</dbReference>
<dbReference type="GO" id="GO:0003676">
    <property type="term" value="F:nucleic acid binding"/>
    <property type="evidence" value="ECO:0007669"/>
    <property type="project" value="InterPro"/>
</dbReference>
<accession>A0A0B1TC80</accession>
<name>A0A0B1TC80_OESDE</name>
<feature type="non-terminal residue" evidence="10">
    <location>
        <position position="1"/>
    </location>
</feature>
<evidence type="ECO:0000256" key="5">
    <source>
        <dbReference type="ARBA" id="ARBA00022723"/>
    </source>
</evidence>
<keyword evidence="5" id="KW-0479">Metal-binding</keyword>
<comment type="catalytic activity">
    <reaction evidence="1">
        <text>Endonucleolytic cleavage to 5'-phosphomonoester.</text>
        <dbReference type="EC" id="3.1.26.4"/>
    </reaction>
</comment>
<evidence type="ECO:0000256" key="7">
    <source>
        <dbReference type="ARBA" id="ARBA00022801"/>
    </source>
</evidence>
<evidence type="ECO:0000256" key="8">
    <source>
        <dbReference type="SAM" id="MobiDB-lite"/>
    </source>
</evidence>
<dbReference type="PANTHER" id="PTHR10642:SF26">
    <property type="entry name" value="RIBONUCLEASE H1"/>
    <property type="match status" value="1"/>
</dbReference>
<evidence type="ECO:0000313" key="10">
    <source>
        <dbReference type="EMBL" id="KHJ93452.1"/>
    </source>
</evidence>
<proteinExistence type="inferred from homology"/>
<evidence type="ECO:0000259" key="9">
    <source>
        <dbReference type="PROSITE" id="PS50879"/>
    </source>
</evidence>
<dbReference type="SUPFAM" id="SSF53098">
    <property type="entry name" value="Ribonuclease H-like"/>
    <property type="match status" value="1"/>
</dbReference>
<evidence type="ECO:0000256" key="3">
    <source>
        <dbReference type="ARBA" id="ARBA00012180"/>
    </source>
</evidence>
<organism evidence="10 11">
    <name type="scientific">Oesophagostomum dentatum</name>
    <name type="common">Nodular worm</name>
    <dbReference type="NCBI Taxonomy" id="61180"/>
    <lineage>
        <taxon>Eukaryota</taxon>
        <taxon>Metazoa</taxon>
        <taxon>Ecdysozoa</taxon>
        <taxon>Nematoda</taxon>
        <taxon>Chromadorea</taxon>
        <taxon>Rhabditida</taxon>
        <taxon>Rhabditina</taxon>
        <taxon>Rhabditomorpha</taxon>
        <taxon>Strongyloidea</taxon>
        <taxon>Strongylidae</taxon>
        <taxon>Oesophagostomum</taxon>
    </lineage>
</organism>
<keyword evidence="11" id="KW-1185">Reference proteome</keyword>
<dbReference type="GO" id="GO:0043137">
    <property type="term" value="P:DNA replication, removal of RNA primer"/>
    <property type="evidence" value="ECO:0007669"/>
    <property type="project" value="TreeGrafter"/>
</dbReference>
<dbReference type="Pfam" id="PF00075">
    <property type="entry name" value="RNase_H"/>
    <property type="match status" value="1"/>
</dbReference>
<reference evidence="10 11" key="1">
    <citation type="submission" date="2014-03" db="EMBL/GenBank/DDBJ databases">
        <title>Draft genome of the hookworm Oesophagostomum dentatum.</title>
        <authorList>
            <person name="Mitreva M."/>
        </authorList>
    </citation>
    <scope>NUCLEOTIDE SEQUENCE [LARGE SCALE GENOMIC DNA]</scope>
    <source>
        <strain evidence="10 11">OD-Hann</strain>
    </source>
</reference>
<evidence type="ECO:0000256" key="2">
    <source>
        <dbReference type="ARBA" id="ARBA00005300"/>
    </source>
</evidence>
<feature type="domain" description="RNase H type-1" evidence="9">
    <location>
        <begin position="13"/>
        <end position="161"/>
    </location>
</feature>
<dbReference type="InterPro" id="IPR050092">
    <property type="entry name" value="RNase_H"/>
</dbReference>
<keyword evidence="6" id="KW-0255">Endonuclease</keyword>
<dbReference type="InterPro" id="IPR002156">
    <property type="entry name" value="RNaseH_domain"/>
</dbReference>
<keyword evidence="7" id="KW-0378">Hydrolase</keyword>